<protein>
    <submittedName>
        <fullName evidence="1">Alkaline phosphatase-like protein</fullName>
    </submittedName>
</protein>
<proteinExistence type="predicted"/>
<dbReference type="SUPFAM" id="SSF53649">
    <property type="entry name" value="Alkaline phosphatase-like"/>
    <property type="match status" value="1"/>
</dbReference>
<comment type="caution">
    <text evidence="1">The sequence shown here is derived from an EMBL/GenBank/DDBJ whole genome shotgun (WGS) entry which is preliminary data.</text>
</comment>
<evidence type="ECO:0000313" key="1">
    <source>
        <dbReference type="EMBL" id="PKY59151.1"/>
    </source>
</evidence>
<gene>
    <name evidence="1" type="ORF">RhiirA4_481654</name>
</gene>
<dbReference type="PANTHER" id="PTHR10151:SF120">
    <property type="entry name" value="BIS(5'-ADENOSYL)-TRIPHOSPHATASE"/>
    <property type="match status" value="1"/>
</dbReference>
<organism evidence="1 2">
    <name type="scientific">Rhizophagus irregularis</name>
    <dbReference type="NCBI Taxonomy" id="588596"/>
    <lineage>
        <taxon>Eukaryota</taxon>
        <taxon>Fungi</taxon>
        <taxon>Fungi incertae sedis</taxon>
        <taxon>Mucoromycota</taxon>
        <taxon>Glomeromycotina</taxon>
        <taxon>Glomeromycetes</taxon>
        <taxon>Glomerales</taxon>
        <taxon>Glomeraceae</taxon>
        <taxon>Rhizophagus</taxon>
    </lineage>
</organism>
<keyword evidence="2" id="KW-1185">Reference proteome</keyword>
<accession>A0A2I1HJT6</accession>
<sequence>MASVILLEIDGLGTFFENRSEAFHLREFFNNGSLLNATANVPTDSAENWRSILTGVVPDKHKLKLENLNKQYNNNNYPKSSLKMNKYAPNINESFILKAWMYISQYWICNSIYNSFLIKKVLEYIRNNNDDPVFLFIHLVDLDKTGHLYGFNSEQCYKKLKEIDIYVKNIFETAYKYWNNPLIIVTTDHGGIETSSHSGNSLKEKNVHWLKLV</sequence>
<dbReference type="AlphaFoldDB" id="A0A2I1HJT6"/>
<dbReference type="PANTHER" id="PTHR10151">
    <property type="entry name" value="ECTONUCLEOTIDE PYROPHOSPHATASE/PHOSPHODIESTERASE"/>
    <property type="match status" value="1"/>
</dbReference>
<dbReference type="GO" id="GO:0016787">
    <property type="term" value="F:hydrolase activity"/>
    <property type="evidence" value="ECO:0007669"/>
    <property type="project" value="UniProtKB-ARBA"/>
</dbReference>
<dbReference type="InterPro" id="IPR002591">
    <property type="entry name" value="Phosphodiest/P_Trfase"/>
</dbReference>
<dbReference type="Pfam" id="PF01663">
    <property type="entry name" value="Phosphodiest"/>
    <property type="match status" value="2"/>
</dbReference>
<dbReference type="Gene3D" id="3.40.720.10">
    <property type="entry name" value="Alkaline Phosphatase, subunit A"/>
    <property type="match status" value="1"/>
</dbReference>
<evidence type="ECO:0000313" key="2">
    <source>
        <dbReference type="Proteomes" id="UP000234323"/>
    </source>
</evidence>
<dbReference type="Proteomes" id="UP000234323">
    <property type="component" value="Unassembled WGS sequence"/>
</dbReference>
<reference evidence="1 2" key="1">
    <citation type="submission" date="2015-10" db="EMBL/GenBank/DDBJ databases">
        <title>Genome analyses suggest a sexual origin of heterokaryosis in a supposedly ancient asexual fungus.</title>
        <authorList>
            <person name="Ropars J."/>
            <person name="Sedzielewska K."/>
            <person name="Noel J."/>
            <person name="Charron P."/>
            <person name="Farinelli L."/>
            <person name="Marton T."/>
            <person name="Kruger M."/>
            <person name="Pelin A."/>
            <person name="Brachmann A."/>
            <person name="Corradi N."/>
        </authorList>
    </citation>
    <scope>NUCLEOTIDE SEQUENCE [LARGE SCALE GENOMIC DNA]</scope>
    <source>
        <strain evidence="1 2">A4</strain>
    </source>
</reference>
<dbReference type="VEuPathDB" id="FungiDB:FUN_001672"/>
<dbReference type="EMBL" id="LLXI01003384">
    <property type="protein sequence ID" value="PKY59151.1"/>
    <property type="molecule type" value="Genomic_DNA"/>
</dbReference>
<name>A0A2I1HJT6_9GLOM</name>
<dbReference type="InterPro" id="IPR017850">
    <property type="entry name" value="Alkaline_phosphatase_core_sf"/>
</dbReference>
<dbReference type="VEuPathDB" id="FungiDB:RhiirFUN_026266"/>